<reference evidence="2 3" key="1">
    <citation type="submission" date="2019-04" db="EMBL/GenBank/DDBJ databases">
        <title>Cohnella sp. nov. isolated from preserved vegetables.</title>
        <authorList>
            <person name="Lin S.-Y."/>
            <person name="Hung M.-H."/>
            <person name="Young C.-C."/>
        </authorList>
    </citation>
    <scope>NUCLEOTIDE SEQUENCE [LARGE SCALE GENOMIC DNA]</scope>
    <source>
        <strain evidence="2 3">CC-MHH1044</strain>
    </source>
</reference>
<organism evidence="2 3">
    <name type="scientific">Cohnella fermenti</name>
    <dbReference type="NCBI Taxonomy" id="2565925"/>
    <lineage>
        <taxon>Bacteria</taxon>
        <taxon>Bacillati</taxon>
        <taxon>Bacillota</taxon>
        <taxon>Bacilli</taxon>
        <taxon>Bacillales</taxon>
        <taxon>Paenibacillaceae</taxon>
        <taxon>Cohnella</taxon>
    </lineage>
</organism>
<proteinExistence type="predicted"/>
<accession>A0A4V3WEH5</accession>
<keyword evidence="3" id="KW-1185">Reference proteome</keyword>
<protein>
    <submittedName>
        <fullName evidence="2">Uncharacterized protein</fullName>
    </submittedName>
</protein>
<evidence type="ECO:0000313" key="2">
    <source>
        <dbReference type="EMBL" id="THF76368.1"/>
    </source>
</evidence>
<dbReference type="Proteomes" id="UP000310636">
    <property type="component" value="Unassembled WGS sequence"/>
</dbReference>
<keyword evidence="1" id="KW-0472">Membrane</keyword>
<dbReference type="AlphaFoldDB" id="A0A4V3WEH5"/>
<comment type="caution">
    <text evidence="2">The sequence shown here is derived from an EMBL/GenBank/DDBJ whole genome shotgun (WGS) entry which is preliminary data.</text>
</comment>
<name>A0A4V3WEH5_9BACL</name>
<feature type="transmembrane region" description="Helical" evidence="1">
    <location>
        <begin position="29"/>
        <end position="47"/>
    </location>
</feature>
<evidence type="ECO:0000256" key="1">
    <source>
        <dbReference type="SAM" id="Phobius"/>
    </source>
</evidence>
<dbReference type="EMBL" id="SSOB01000025">
    <property type="protein sequence ID" value="THF76368.1"/>
    <property type="molecule type" value="Genomic_DNA"/>
</dbReference>
<gene>
    <name evidence="2" type="ORF">E6C55_19020</name>
</gene>
<evidence type="ECO:0000313" key="3">
    <source>
        <dbReference type="Proteomes" id="UP000310636"/>
    </source>
</evidence>
<dbReference type="RefSeq" id="WP_136371400.1">
    <property type="nucleotide sequence ID" value="NZ_SSOB01000025.1"/>
</dbReference>
<keyword evidence="1" id="KW-1133">Transmembrane helix</keyword>
<keyword evidence="1" id="KW-0812">Transmembrane</keyword>
<dbReference type="OrthoDB" id="2646397at2"/>
<sequence length="72" mass="8409">MILLMVAFAAIGWIEWSYLKKHTRKPKTKVWVMAFVAAAFLYNAIVWRCRIPPIDPVLTRWLGPIQQRLLGN</sequence>